<gene>
    <name evidence="2" type="ORF">X975_08385</name>
</gene>
<reference evidence="2 3" key="1">
    <citation type="submission" date="2013-11" db="EMBL/GenBank/DDBJ databases">
        <title>Genome sequencing of Stegodyphus mimosarum.</title>
        <authorList>
            <person name="Bechsgaard J."/>
        </authorList>
    </citation>
    <scope>NUCLEOTIDE SEQUENCE [LARGE SCALE GENOMIC DNA]</scope>
</reference>
<dbReference type="OrthoDB" id="6421320at2759"/>
<dbReference type="STRING" id="407821.A0A087TH60"/>
<feature type="non-terminal residue" evidence="2">
    <location>
        <position position="284"/>
    </location>
</feature>
<name>A0A087TH60_STEMI</name>
<dbReference type="AlphaFoldDB" id="A0A087TH60"/>
<dbReference type="InterPro" id="IPR045478">
    <property type="entry name" value="Exportin-5_C"/>
</dbReference>
<dbReference type="OMA" id="TANCHRT"/>
<keyword evidence="3" id="KW-1185">Reference proteome</keyword>
<dbReference type="Pfam" id="PF19273">
    <property type="entry name" value="Exportin-5"/>
    <property type="match status" value="1"/>
</dbReference>
<evidence type="ECO:0000313" key="3">
    <source>
        <dbReference type="Proteomes" id="UP000054359"/>
    </source>
</evidence>
<feature type="domain" description="Exportin-5 C-terminal" evidence="1">
    <location>
        <begin position="20"/>
        <end position="256"/>
    </location>
</feature>
<accession>A0A087TH60</accession>
<protein>
    <submittedName>
        <fullName evidence="2">Exportin-5</fullName>
    </submittedName>
</protein>
<organism evidence="2 3">
    <name type="scientific">Stegodyphus mimosarum</name>
    <name type="common">African social velvet spider</name>
    <dbReference type="NCBI Taxonomy" id="407821"/>
    <lineage>
        <taxon>Eukaryota</taxon>
        <taxon>Metazoa</taxon>
        <taxon>Ecdysozoa</taxon>
        <taxon>Arthropoda</taxon>
        <taxon>Chelicerata</taxon>
        <taxon>Arachnida</taxon>
        <taxon>Araneae</taxon>
        <taxon>Araneomorphae</taxon>
        <taxon>Entelegynae</taxon>
        <taxon>Eresoidea</taxon>
        <taxon>Eresidae</taxon>
        <taxon>Stegodyphus</taxon>
    </lineage>
</organism>
<dbReference type="EMBL" id="KK115213">
    <property type="protein sequence ID" value="KFM64449.1"/>
    <property type="molecule type" value="Genomic_DNA"/>
</dbReference>
<sequence length="284" mass="32962">MAYDEIMTVLSEFCPFMLKRLSTRWENFRLRYGRSEEQFTEWQEILDDELQRILTREYISFLGDLLHSKHTSNNSVEDAMDEDSKEYSNVSMKTVSELGQKIMKSENVRTVVICTAFDAMHWLDTSTNIKSVLLCELIFKKLLEDNYVQQVQEANYLLQSILYGLQELGEHDANQGSMLSLAVSVYGNLRPKFPELRETLISSVACEPELVNALEDTFFNAVEQCKRPNHEKRKKEVFRNAISKIIGKNIGQHHKRNIVIKNLCPLPFIPKKKNSIDDIDDETL</sequence>
<dbReference type="Proteomes" id="UP000054359">
    <property type="component" value="Unassembled WGS sequence"/>
</dbReference>
<dbReference type="InterPro" id="IPR011989">
    <property type="entry name" value="ARM-like"/>
</dbReference>
<proteinExistence type="predicted"/>
<evidence type="ECO:0000259" key="1">
    <source>
        <dbReference type="Pfam" id="PF19273"/>
    </source>
</evidence>
<dbReference type="Gene3D" id="1.25.10.10">
    <property type="entry name" value="Leucine-rich Repeat Variant"/>
    <property type="match status" value="1"/>
</dbReference>
<evidence type="ECO:0000313" key="2">
    <source>
        <dbReference type="EMBL" id="KFM64449.1"/>
    </source>
</evidence>